<evidence type="ECO:0000256" key="5">
    <source>
        <dbReference type="ARBA" id="ARBA00023004"/>
    </source>
</evidence>
<keyword evidence="9" id="KW-1133">Transmembrane helix</keyword>
<dbReference type="Proteomes" id="UP000243081">
    <property type="component" value="Unassembled WGS sequence"/>
</dbReference>
<dbReference type="OrthoDB" id="1470350at2759"/>
<keyword evidence="9" id="KW-0812">Transmembrane</keyword>
<dbReference type="FunFam" id="1.10.630.10:FF:000090">
    <property type="entry name" value="Cytochrome P450 monooxygenase"/>
    <property type="match status" value="1"/>
</dbReference>
<dbReference type="PANTHER" id="PTHR24305:SF87">
    <property type="entry name" value="CYTOCHROME P450 MONOOXYGENASE ALND-RELATED"/>
    <property type="match status" value="1"/>
</dbReference>
<dbReference type="AlphaFoldDB" id="A0A179IDJ7"/>
<gene>
    <name evidence="10" type="ORF">LLEC1_05147</name>
</gene>
<keyword evidence="6" id="KW-0503">Monooxygenase</keyword>
<keyword evidence="11" id="KW-1185">Reference proteome</keyword>
<evidence type="ECO:0000256" key="4">
    <source>
        <dbReference type="ARBA" id="ARBA00022723"/>
    </source>
</evidence>
<dbReference type="GO" id="GO:0020037">
    <property type="term" value="F:heme binding"/>
    <property type="evidence" value="ECO:0007669"/>
    <property type="project" value="InterPro"/>
</dbReference>
<dbReference type="EMBL" id="LUKN01002042">
    <property type="protein sequence ID" value="OAQ99758.1"/>
    <property type="molecule type" value="Genomic_DNA"/>
</dbReference>
<keyword evidence="4 7" id="KW-0479">Metal-binding</keyword>
<protein>
    <recommendedName>
        <fullName evidence="12">Cytochrome P450 monooxygenase</fullName>
    </recommendedName>
</protein>
<keyword evidence="3 7" id="KW-0349">Heme</keyword>
<dbReference type="GO" id="GO:0004497">
    <property type="term" value="F:monooxygenase activity"/>
    <property type="evidence" value="ECO:0007669"/>
    <property type="project" value="UniProtKB-KW"/>
</dbReference>
<keyword evidence="6" id="KW-0560">Oxidoreductase</keyword>
<evidence type="ECO:0000256" key="6">
    <source>
        <dbReference type="ARBA" id="ARBA00023033"/>
    </source>
</evidence>
<keyword evidence="9" id="KW-0472">Membrane</keyword>
<dbReference type="Gene3D" id="1.10.630.10">
    <property type="entry name" value="Cytochrome P450"/>
    <property type="match status" value="1"/>
</dbReference>
<evidence type="ECO:0000256" key="8">
    <source>
        <dbReference type="SAM" id="Coils"/>
    </source>
</evidence>
<reference evidence="10 11" key="1">
    <citation type="submission" date="2016-03" db="EMBL/GenBank/DDBJ databases">
        <title>Fine-scale spatial genetic structure of a fungal parasite of coffee scale insects.</title>
        <authorList>
            <person name="Jackson D."/>
            <person name="Zemenick K.A."/>
            <person name="Malloure B."/>
            <person name="Quandt C.A."/>
            <person name="James T.Y."/>
        </authorList>
    </citation>
    <scope>NUCLEOTIDE SEQUENCE [LARGE SCALE GENOMIC DNA]</scope>
    <source>
        <strain evidence="10 11">UM487</strain>
    </source>
</reference>
<name>A0A179IDJ7_CORDF</name>
<dbReference type="InterPro" id="IPR001128">
    <property type="entry name" value="Cyt_P450"/>
</dbReference>
<dbReference type="GO" id="GO:0005506">
    <property type="term" value="F:iron ion binding"/>
    <property type="evidence" value="ECO:0007669"/>
    <property type="project" value="InterPro"/>
</dbReference>
<accession>A0A179IDJ7</accession>
<dbReference type="Pfam" id="PF00067">
    <property type="entry name" value="p450"/>
    <property type="match status" value="1"/>
</dbReference>
<feature type="transmembrane region" description="Helical" evidence="9">
    <location>
        <begin position="348"/>
        <end position="371"/>
    </location>
</feature>
<dbReference type="PRINTS" id="PR00465">
    <property type="entry name" value="EP450IV"/>
</dbReference>
<evidence type="ECO:0000256" key="9">
    <source>
        <dbReference type="SAM" id="Phobius"/>
    </source>
</evidence>
<organism evidence="10 11">
    <name type="scientific">Cordyceps confragosa</name>
    <name type="common">Lecanicillium lecanii</name>
    <dbReference type="NCBI Taxonomy" id="2714763"/>
    <lineage>
        <taxon>Eukaryota</taxon>
        <taxon>Fungi</taxon>
        <taxon>Dikarya</taxon>
        <taxon>Ascomycota</taxon>
        <taxon>Pezizomycotina</taxon>
        <taxon>Sordariomycetes</taxon>
        <taxon>Hypocreomycetidae</taxon>
        <taxon>Hypocreales</taxon>
        <taxon>Cordycipitaceae</taxon>
        <taxon>Akanthomyces</taxon>
    </lineage>
</organism>
<dbReference type="PRINTS" id="PR00385">
    <property type="entry name" value="P450"/>
</dbReference>
<evidence type="ECO:0000256" key="3">
    <source>
        <dbReference type="ARBA" id="ARBA00022617"/>
    </source>
</evidence>
<keyword evidence="8" id="KW-0175">Coiled coil</keyword>
<evidence type="ECO:0000313" key="11">
    <source>
        <dbReference type="Proteomes" id="UP000243081"/>
    </source>
</evidence>
<comment type="cofactor">
    <cofactor evidence="1 7">
        <name>heme</name>
        <dbReference type="ChEBI" id="CHEBI:30413"/>
    </cofactor>
</comment>
<dbReference type="InterPro" id="IPR050121">
    <property type="entry name" value="Cytochrome_P450_monoxygenase"/>
</dbReference>
<proteinExistence type="inferred from homology"/>
<comment type="caution">
    <text evidence="10">The sequence shown here is derived from an EMBL/GenBank/DDBJ whole genome shotgun (WGS) entry which is preliminary data.</text>
</comment>
<feature type="binding site" description="axial binding residue" evidence="7">
    <location>
        <position position="493"/>
    </location>
    <ligand>
        <name>heme</name>
        <dbReference type="ChEBI" id="CHEBI:30413"/>
    </ligand>
    <ligandPart>
        <name>Fe</name>
        <dbReference type="ChEBI" id="CHEBI:18248"/>
    </ligandPart>
</feature>
<dbReference type="SUPFAM" id="SSF48264">
    <property type="entry name" value="Cytochrome P450"/>
    <property type="match status" value="1"/>
</dbReference>
<keyword evidence="5 7" id="KW-0408">Iron</keyword>
<evidence type="ECO:0008006" key="12">
    <source>
        <dbReference type="Google" id="ProtNLM"/>
    </source>
</evidence>
<dbReference type="InterPro" id="IPR036396">
    <property type="entry name" value="Cyt_P450_sf"/>
</dbReference>
<evidence type="ECO:0000256" key="7">
    <source>
        <dbReference type="PIRSR" id="PIRSR602403-1"/>
    </source>
</evidence>
<sequence length="554" mass="62339">MPSVTFYLLGESPATARTISVTDDIGMESLQYIVASHFAIVQPEGIAFNSQKLVLPSVADILAQEAPIAITIDGKAVRPVPGPSGLPFFGNYFQLYPDHLGNHQRLFDHYGPIIKTCNMGATIYTTNDPTLGSIVFSESDFFTKDIIEGHPLRPIKNDDAGIFVSDTHTEEWRVSHKFLSPALGPKAVRHYQPIMQRAVEDSFAVFDELDERGEAWNAWPYMLKLSSEIIGELVLGIDFGHFSSVDAELHEVIYLIAGSLVLNKKVSSVGQWYAKLPFGYPKALRDFRRRILEIVGEEVEKASRGIEDLELQDAALQAEHMIDKKDYVLRATDSKGNKMPKDRLVEPLIVTVAAGFTTTSSLLCWLLYGLVTYPGMQDRLLQELVDHGFSEDTVVTPELIGKLKFLDNFVKETLRRHSPSFQPARTARVDMILPGGYKLPKDSIVIPGVFHIHNNPGVWDNPTHFEPDRWDSEEVKNRPAGSYIPFASGQRMCIGNSFVLQAVKVFLPKLVYRYEFGLAKDEPVEYEPYFQLIRPTNLYLRAERRVKWPPRVGG</sequence>
<dbReference type="CDD" id="cd00302">
    <property type="entry name" value="cytochrome_P450"/>
    <property type="match status" value="1"/>
</dbReference>
<evidence type="ECO:0000256" key="2">
    <source>
        <dbReference type="ARBA" id="ARBA00010617"/>
    </source>
</evidence>
<dbReference type="InterPro" id="IPR002403">
    <property type="entry name" value="Cyt_P450_E_grp-IV"/>
</dbReference>
<feature type="coiled-coil region" evidence="8">
    <location>
        <begin position="292"/>
        <end position="319"/>
    </location>
</feature>
<dbReference type="GO" id="GO:0016705">
    <property type="term" value="F:oxidoreductase activity, acting on paired donors, with incorporation or reduction of molecular oxygen"/>
    <property type="evidence" value="ECO:0007669"/>
    <property type="project" value="InterPro"/>
</dbReference>
<evidence type="ECO:0000313" key="10">
    <source>
        <dbReference type="EMBL" id="OAQ99758.1"/>
    </source>
</evidence>
<comment type="similarity">
    <text evidence="2">Belongs to the cytochrome P450 family.</text>
</comment>
<evidence type="ECO:0000256" key="1">
    <source>
        <dbReference type="ARBA" id="ARBA00001971"/>
    </source>
</evidence>
<dbReference type="PANTHER" id="PTHR24305">
    <property type="entry name" value="CYTOCHROME P450"/>
    <property type="match status" value="1"/>
</dbReference>